<dbReference type="AlphaFoldDB" id="A0A078JWD0"/>
<keyword evidence="2" id="KW-1185">Reference proteome</keyword>
<organism evidence="1 2">
    <name type="scientific">Brassica napus</name>
    <name type="common">Rape</name>
    <dbReference type="NCBI Taxonomy" id="3708"/>
    <lineage>
        <taxon>Eukaryota</taxon>
        <taxon>Viridiplantae</taxon>
        <taxon>Streptophyta</taxon>
        <taxon>Embryophyta</taxon>
        <taxon>Tracheophyta</taxon>
        <taxon>Spermatophyta</taxon>
        <taxon>Magnoliopsida</taxon>
        <taxon>eudicotyledons</taxon>
        <taxon>Gunneridae</taxon>
        <taxon>Pentapetalae</taxon>
        <taxon>rosids</taxon>
        <taxon>malvids</taxon>
        <taxon>Brassicales</taxon>
        <taxon>Brassicaceae</taxon>
        <taxon>Brassiceae</taxon>
        <taxon>Brassica</taxon>
    </lineage>
</organism>
<dbReference type="Gramene" id="CDY69857">
    <property type="protein sequence ID" value="CDY69857"/>
    <property type="gene ID" value="GSBRNA2T00093076001"/>
</dbReference>
<name>A0A078JWD0_BRANA</name>
<reference evidence="1 2" key="1">
    <citation type="journal article" date="2014" name="Science">
        <title>Plant genetics. Early allopolyploid evolution in the post-Neolithic Brassica napus oilseed genome.</title>
        <authorList>
            <person name="Chalhoub B."/>
            <person name="Denoeud F."/>
            <person name="Liu S."/>
            <person name="Parkin I.A."/>
            <person name="Tang H."/>
            <person name="Wang X."/>
            <person name="Chiquet J."/>
            <person name="Belcram H."/>
            <person name="Tong C."/>
            <person name="Samans B."/>
            <person name="Correa M."/>
            <person name="Da Silva C."/>
            <person name="Just J."/>
            <person name="Falentin C."/>
            <person name="Koh C.S."/>
            <person name="Le Clainche I."/>
            <person name="Bernard M."/>
            <person name="Bento P."/>
            <person name="Noel B."/>
            <person name="Labadie K."/>
            <person name="Alberti A."/>
            <person name="Charles M."/>
            <person name="Arnaud D."/>
            <person name="Guo H."/>
            <person name="Daviaud C."/>
            <person name="Alamery S."/>
            <person name="Jabbari K."/>
            <person name="Zhao M."/>
            <person name="Edger P.P."/>
            <person name="Chelaifa H."/>
            <person name="Tack D."/>
            <person name="Lassalle G."/>
            <person name="Mestiri I."/>
            <person name="Schnel N."/>
            <person name="Le Paslier M.C."/>
            <person name="Fan G."/>
            <person name="Renault V."/>
            <person name="Bayer P.E."/>
            <person name="Golicz A.A."/>
            <person name="Manoli S."/>
            <person name="Lee T.H."/>
            <person name="Thi V.H."/>
            <person name="Chalabi S."/>
            <person name="Hu Q."/>
            <person name="Fan C."/>
            <person name="Tollenaere R."/>
            <person name="Lu Y."/>
            <person name="Battail C."/>
            <person name="Shen J."/>
            <person name="Sidebottom C.H."/>
            <person name="Wang X."/>
            <person name="Canaguier A."/>
            <person name="Chauveau A."/>
            <person name="Berard A."/>
            <person name="Deniot G."/>
            <person name="Guan M."/>
            <person name="Liu Z."/>
            <person name="Sun F."/>
            <person name="Lim Y.P."/>
            <person name="Lyons E."/>
            <person name="Town C.D."/>
            <person name="Bancroft I."/>
            <person name="Wang X."/>
            <person name="Meng J."/>
            <person name="Ma J."/>
            <person name="Pires J.C."/>
            <person name="King G.J."/>
            <person name="Brunel D."/>
            <person name="Delourme R."/>
            <person name="Renard M."/>
            <person name="Aury J.M."/>
            <person name="Adams K.L."/>
            <person name="Batley J."/>
            <person name="Snowdon R.J."/>
            <person name="Tost J."/>
            <person name="Edwards D."/>
            <person name="Zhou Y."/>
            <person name="Hua W."/>
            <person name="Sharpe A.G."/>
            <person name="Paterson A.H."/>
            <person name="Guan C."/>
            <person name="Wincker P."/>
        </authorList>
    </citation>
    <scope>NUCLEOTIDE SEQUENCE [LARGE SCALE GENOMIC DNA]</scope>
    <source>
        <strain evidence="2">cv. Darmor-bzh</strain>
    </source>
</reference>
<accession>A0A078JWD0</accession>
<evidence type="ECO:0000313" key="2">
    <source>
        <dbReference type="Proteomes" id="UP000028999"/>
    </source>
</evidence>
<proteinExistence type="predicted"/>
<sequence>MFRKLFMPTPPRFCKNGLLAVRC</sequence>
<dbReference type="EMBL" id="LK040511">
    <property type="protein sequence ID" value="CDY69857.1"/>
    <property type="molecule type" value="Genomic_DNA"/>
</dbReference>
<evidence type="ECO:0000313" key="1">
    <source>
        <dbReference type="EMBL" id="CDY69857.1"/>
    </source>
</evidence>
<dbReference type="Proteomes" id="UP000028999">
    <property type="component" value="Unassembled WGS sequence"/>
</dbReference>
<dbReference type="PaxDb" id="3708-A0A078JWD0"/>
<gene>
    <name evidence="1" type="primary">BnaAnng31770D</name>
    <name evidence="1" type="ORF">GSBRNA2T00093076001</name>
</gene>
<protein>
    <submittedName>
        <fullName evidence="1">BnaAnng31770D protein</fullName>
    </submittedName>
</protein>